<sequence length="238" mass="26345">MQAVILAAGRGTRMDELTTAVPKPMLEVAGKPLLEYKLEALPDSIDEVVLIVGYLGEVIRRHVGALYQGKRIVYAEQERMDGTAGALWRAQSLLRDRFLIMMGDDIYAKEDVERCLEDTPSWKLLVQELPAMHRAGSVRLGDDGLIAGIIESKEEDEARVEKGLASTNLYVLDTRLFSCPLVPKHEGSLEYGLPQTVAAAAKELGVPFEPVFTQKWIQITAPNDLVRAAEMLKKLKTA</sequence>
<dbReference type="PANTHER" id="PTHR43584">
    <property type="entry name" value="NUCLEOTIDYL TRANSFERASE"/>
    <property type="match status" value="1"/>
</dbReference>
<dbReference type="Gene3D" id="3.90.550.10">
    <property type="entry name" value="Spore Coat Polysaccharide Biosynthesis Protein SpsA, Chain A"/>
    <property type="match status" value="1"/>
</dbReference>
<dbReference type="Pfam" id="PF00483">
    <property type="entry name" value="NTP_transferase"/>
    <property type="match status" value="1"/>
</dbReference>
<keyword evidence="2" id="KW-0548">Nucleotidyltransferase</keyword>
<evidence type="ECO:0000256" key="2">
    <source>
        <dbReference type="ARBA" id="ARBA00022695"/>
    </source>
</evidence>
<evidence type="ECO:0000313" key="5">
    <source>
        <dbReference type="Proteomes" id="UP000034789"/>
    </source>
</evidence>
<dbReference type="Proteomes" id="UP000034789">
    <property type="component" value="Unassembled WGS sequence"/>
</dbReference>
<proteinExistence type="predicted"/>
<evidence type="ECO:0000313" key="4">
    <source>
        <dbReference type="EMBL" id="KKW46140.1"/>
    </source>
</evidence>
<name>A0A0G1YSI9_9BACT</name>
<dbReference type="SUPFAM" id="SSF53448">
    <property type="entry name" value="Nucleotide-diphospho-sugar transferases"/>
    <property type="match status" value="1"/>
</dbReference>
<dbReference type="EMBL" id="LCSD01000032">
    <property type="protein sequence ID" value="KKW46140.1"/>
    <property type="molecule type" value="Genomic_DNA"/>
</dbReference>
<dbReference type="InterPro" id="IPR005835">
    <property type="entry name" value="NTP_transferase_dom"/>
</dbReference>
<dbReference type="PANTHER" id="PTHR43584:SF8">
    <property type="entry name" value="N-ACETYLMURAMATE ALPHA-1-PHOSPHATE URIDYLYLTRANSFERASE"/>
    <property type="match status" value="1"/>
</dbReference>
<dbReference type="InterPro" id="IPR029044">
    <property type="entry name" value="Nucleotide-diphossugar_trans"/>
</dbReference>
<protein>
    <submittedName>
        <fullName evidence="4">Nucleotidyl transferase</fullName>
    </submittedName>
</protein>
<dbReference type="AlphaFoldDB" id="A0A0G1YSI9"/>
<gene>
    <name evidence="4" type="ORF">UY98_C0032G0016</name>
</gene>
<dbReference type="CDD" id="cd04181">
    <property type="entry name" value="NTP_transferase"/>
    <property type="match status" value="1"/>
</dbReference>
<evidence type="ECO:0000259" key="3">
    <source>
        <dbReference type="Pfam" id="PF00483"/>
    </source>
</evidence>
<evidence type="ECO:0000256" key="1">
    <source>
        <dbReference type="ARBA" id="ARBA00022679"/>
    </source>
</evidence>
<feature type="domain" description="Nucleotidyl transferase" evidence="3">
    <location>
        <begin position="3"/>
        <end position="230"/>
    </location>
</feature>
<reference evidence="4 5" key="1">
    <citation type="journal article" date="2015" name="Nature">
        <title>rRNA introns, odd ribosomes, and small enigmatic genomes across a large radiation of phyla.</title>
        <authorList>
            <person name="Brown C.T."/>
            <person name="Hug L.A."/>
            <person name="Thomas B.C."/>
            <person name="Sharon I."/>
            <person name="Castelle C.J."/>
            <person name="Singh A."/>
            <person name="Wilkins M.J."/>
            <person name="Williams K.H."/>
            <person name="Banfield J.F."/>
        </authorList>
    </citation>
    <scope>NUCLEOTIDE SEQUENCE [LARGE SCALE GENOMIC DNA]</scope>
</reference>
<comment type="caution">
    <text evidence="4">The sequence shown here is derived from an EMBL/GenBank/DDBJ whole genome shotgun (WGS) entry which is preliminary data.</text>
</comment>
<dbReference type="InterPro" id="IPR050065">
    <property type="entry name" value="GlmU-like"/>
</dbReference>
<organism evidence="4 5">
    <name type="scientific">Candidatus Kaiserbacteria bacterium GW2011_GWA2_58_9</name>
    <dbReference type="NCBI Taxonomy" id="1618672"/>
    <lineage>
        <taxon>Bacteria</taxon>
        <taxon>Candidatus Kaiseribacteriota</taxon>
    </lineage>
</organism>
<accession>A0A0G1YSI9</accession>
<keyword evidence="1 4" id="KW-0808">Transferase</keyword>
<dbReference type="GO" id="GO:0016779">
    <property type="term" value="F:nucleotidyltransferase activity"/>
    <property type="evidence" value="ECO:0007669"/>
    <property type="project" value="UniProtKB-KW"/>
</dbReference>